<accession>A0AAD1ZDP4</accession>
<dbReference type="SUPFAM" id="SSF117281">
    <property type="entry name" value="Kelch motif"/>
    <property type="match status" value="1"/>
</dbReference>
<dbReference type="CDD" id="cd09917">
    <property type="entry name" value="F-box_SF"/>
    <property type="match status" value="1"/>
</dbReference>
<name>A0AAD1ZDP4_9LAMI</name>
<dbReference type="PANTHER" id="PTHR47712">
    <property type="entry name" value="OS09G0555300 PROTEIN"/>
    <property type="match status" value="1"/>
</dbReference>
<evidence type="ECO:0000259" key="1">
    <source>
        <dbReference type="SMART" id="SM00256"/>
    </source>
</evidence>
<dbReference type="InterPro" id="IPR001810">
    <property type="entry name" value="F-box_dom"/>
</dbReference>
<reference evidence="2" key="1">
    <citation type="submission" date="2023-05" db="EMBL/GenBank/DDBJ databases">
        <authorList>
            <person name="Huff M."/>
        </authorList>
    </citation>
    <scope>NUCLEOTIDE SEQUENCE</scope>
</reference>
<protein>
    <recommendedName>
        <fullName evidence="1">F-box domain-containing protein</fullName>
    </recommendedName>
</protein>
<gene>
    <name evidence="2" type="ORF">FPE_LOCUS15356</name>
</gene>
<dbReference type="Pfam" id="PF00646">
    <property type="entry name" value="F-box"/>
    <property type="match status" value="1"/>
</dbReference>
<dbReference type="Gene3D" id="2.120.10.80">
    <property type="entry name" value="Kelch-type beta propeller"/>
    <property type="match status" value="1"/>
</dbReference>
<evidence type="ECO:0000313" key="2">
    <source>
        <dbReference type="EMBL" id="CAI9767926.1"/>
    </source>
</evidence>
<dbReference type="InterPro" id="IPR036047">
    <property type="entry name" value="F-box-like_dom_sf"/>
</dbReference>
<sequence length="375" mass="43266">MARREDQVIGENGVEIRGDILEVILSHVPLIDLVSASHVSKSWRYAVVSSLRHFNKTKPWLILHKQATRFPYTTSMHAYDPRSHMWIKISQPSIKYNSALKSSHSNFLYMLSSTKFSFSFDPMNISWSHVDPPLVWRTDPIVARVGDSIIVVGGGCDYEDDPLPVEIYNIATHAWHTCDTMPGNLKDLVASTWLSIATTNEKLFITEKKSGLTYWFDPNTKCWSRPNKLNPNQPIYDHNIGTSNDDLILVGLCKNDENVEQVKIWKVDKENFQCEEIGEMPLLHVEKLKSKSFEISSINVHVTENFVYIYNQTKMEEVVVCELITDNGCRWWSIQNVVARDEMIMNRLVFTCSGVVFDELQRIMRSENRRFEVES</sequence>
<dbReference type="AlphaFoldDB" id="A0AAD1ZDP4"/>
<dbReference type="EMBL" id="OU503044">
    <property type="protein sequence ID" value="CAI9767926.1"/>
    <property type="molecule type" value="Genomic_DNA"/>
</dbReference>
<dbReference type="InterPro" id="IPR015915">
    <property type="entry name" value="Kelch-typ_b-propeller"/>
</dbReference>
<dbReference type="Proteomes" id="UP000834106">
    <property type="component" value="Chromosome 9"/>
</dbReference>
<organism evidence="2 3">
    <name type="scientific">Fraxinus pennsylvanica</name>
    <dbReference type="NCBI Taxonomy" id="56036"/>
    <lineage>
        <taxon>Eukaryota</taxon>
        <taxon>Viridiplantae</taxon>
        <taxon>Streptophyta</taxon>
        <taxon>Embryophyta</taxon>
        <taxon>Tracheophyta</taxon>
        <taxon>Spermatophyta</taxon>
        <taxon>Magnoliopsida</taxon>
        <taxon>eudicotyledons</taxon>
        <taxon>Gunneridae</taxon>
        <taxon>Pentapetalae</taxon>
        <taxon>asterids</taxon>
        <taxon>lamiids</taxon>
        <taxon>Lamiales</taxon>
        <taxon>Oleaceae</taxon>
        <taxon>Oleeae</taxon>
        <taxon>Fraxinus</taxon>
    </lineage>
</organism>
<dbReference type="SMART" id="SM00256">
    <property type="entry name" value="FBOX"/>
    <property type="match status" value="1"/>
</dbReference>
<feature type="domain" description="F-box" evidence="1">
    <location>
        <begin position="16"/>
        <end position="56"/>
    </location>
</feature>
<keyword evidence="3" id="KW-1185">Reference proteome</keyword>
<evidence type="ECO:0000313" key="3">
    <source>
        <dbReference type="Proteomes" id="UP000834106"/>
    </source>
</evidence>
<proteinExistence type="predicted"/>
<dbReference type="SUPFAM" id="SSF81383">
    <property type="entry name" value="F-box domain"/>
    <property type="match status" value="1"/>
</dbReference>
<dbReference type="Gene3D" id="1.20.1280.50">
    <property type="match status" value="1"/>
</dbReference>
<dbReference type="PANTHER" id="PTHR47712:SF3">
    <property type="entry name" value="F-BOX DOMAIN-CONTAINING PROTEIN"/>
    <property type="match status" value="1"/>
</dbReference>